<dbReference type="SUPFAM" id="SSF46785">
    <property type="entry name" value="Winged helix' DNA-binding domain"/>
    <property type="match status" value="1"/>
</dbReference>
<dbReference type="InterPro" id="IPR002577">
    <property type="entry name" value="HTH_HxlR"/>
</dbReference>
<keyword evidence="3" id="KW-0804">Transcription</keyword>
<dbReference type="PROSITE" id="PS51118">
    <property type="entry name" value="HTH_HXLR"/>
    <property type="match status" value="1"/>
</dbReference>
<dbReference type="PANTHER" id="PTHR33204">
    <property type="entry name" value="TRANSCRIPTIONAL REGULATOR, MARR FAMILY"/>
    <property type="match status" value="1"/>
</dbReference>
<accession>A0ABQ4IM58</accession>
<sequence length="142" mass="15861">MLLVGFTGKRYGADRNPLVPFDLVHDAHGQVFLADCPTRLAVEIIAEKWAVIVLFALSLQPRRPGELAHLIGGISHKVLTQTLRRLQAYGLVERRAYAEAPPRVEYSLTPLGQTLVEPIKVLTDWARDNGAAIVEFQEQNEH</sequence>
<dbReference type="EMBL" id="BOPA01000058">
    <property type="protein sequence ID" value="GIJ18967.1"/>
    <property type="molecule type" value="Genomic_DNA"/>
</dbReference>
<evidence type="ECO:0000256" key="3">
    <source>
        <dbReference type="ARBA" id="ARBA00023163"/>
    </source>
</evidence>
<organism evidence="5 6">
    <name type="scientific">Micromonospora gifhornensis</name>
    <dbReference type="NCBI Taxonomy" id="84594"/>
    <lineage>
        <taxon>Bacteria</taxon>
        <taxon>Bacillati</taxon>
        <taxon>Actinomycetota</taxon>
        <taxon>Actinomycetes</taxon>
        <taxon>Micromonosporales</taxon>
        <taxon>Micromonosporaceae</taxon>
        <taxon>Micromonospora</taxon>
    </lineage>
</organism>
<feature type="domain" description="HTH hxlR-type" evidence="4">
    <location>
        <begin position="36"/>
        <end position="134"/>
    </location>
</feature>
<protein>
    <submittedName>
        <fullName evidence="5">HxlR family transcriptional regulator</fullName>
    </submittedName>
</protein>
<evidence type="ECO:0000256" key="2">
    <source>
        <dbReference type="ARBA" id="ARBA00023125"/>
    </source>
</evidence>
<comment type="caution">
    <text evidence="5">The sequence shown here is derived from an EMBL/GenBank/DDBJ whole genome shotgun (WGS) entry which is preliminary data.</text>
</comment>
<dbReference type="InterPro" id="IPR036388">
    <property type="entry name" value="WH-like_DNA-bd_sf"/>
</dbReference>
<evidence type="ECO:0000256" key="1">
    <source>
        <dbReference type="ARBA" id="ARBA00023015"/>
    </source>
</evidence>
<dbReference type="PANTHER" id="PTHR33204:SF18">
    <property type="entry name" value="TRANSCRIPTIONAL REGULATORY PROTEIN"/>
    <property type="match status" value="1"/>
</dbReference>
<evidence type="ECO:0000313" key="5">
    <source>
        <dbReference type="EMBL" id="GIJ18967.1"/>
    </source>
</evidence>
<name>A0ABQ4IM58_9ACTN</name>
<keyword evidence="1" id="KW-0805">Transcription regulation</keyword>
<proteinExistence type="predicted"/>
<evidence type="ECO:0000259" key="4">
    <source>
        <dbReference type="PROSITE" id="PS51118"/>
    </source>
</evidence>
<dbReference type="Proteomes" id="UP000647860">
    <property type="component" value="Unassembled WGS sequence"/>
</dbReference>
<keyword evidence="2" id="KW-0238">DNA-binding</keyword>
<evidence type="ECO:0000313" key="6">
    <source>
        <dbReference type="Proteomes" id="UP000647860"/>
    </source>
</evidence>
<dbReference type="InterPro" id="IPR036390">
    <property type="entry name" value="WH_DNA-bd_sf"/>
</dbReference>
<gene>
    <name evidence="5" type="ORF">Vgi01_56510</name>
</gene>
<keyword evidence="6" id="KW-1185">Reference proteome</keyword>
<dbReference type="Gene3D" id="1.10.10.10">
    <property type="entry name" value="Winged helix-like DNA-binding domain superfamily/Winged helix DNA-binding domain"/>
    <property type="match status" value="1"/>
</dbReference>
<reference evidence="5 6" key="1">
    <citation type="submission" date="2021-01" db="EMBL/GenBank/DDBJ databases">
        <title>Whole genome shotgun sequence of Verrucosispora gifhornensis NBRC 16317.</title>
        <authorList>
            <person name="Komaki H."/>
            <person name="Tamura T."/>
        </authorList>
    </citation>
    <scope>NUCLEOTIDE SEQUENCE [LARGE SCALE GENOMIC DNA]</scope>
    <source>
        <strain evidence="5 6">NBRC 16317</strain>
    </source>
</reference>
<dbReference type="Pfam" id="PF01638">
    <property type="entry name" value="HxlR"/>
    <property type="match status" value="1"/>
</dbReference>